<protein>
    <recommendedName>
        <fullName evidence="5">BED-type domain-containing protein</fullName>
    </recommendedName>
</protein>
<evidence type="ECO:0000259" key="5">
    <source>
        <dbReference type="PROSITE" id="PS50808"/>
    </source>
</evidence>
<dbReference type="EnsemblMetazoa" id="XM_019906779.1">
    <property type="protein sequence ID" value="XP_019762338.1"/>
    <property type="gene ID" value="LOC109539168"/>
</dbReference>
<sequence>MSGAKRRKISFLWNFFEAIDDAFAKCNSCEAKLSYRTSTSNLKRHMECKHSIILTNSEKFPEYIEKIESESECDDLLEFTPVTVEEELAPSSSEESVVRKTAPQNFALNITCPSEAIKKENTGCTDTDIEQPQDIARTSEEKPNKEEDDEFDCFGKSVACQLKKLPESAALKSIAYIQSYLVQQRLAQLSSK</sequence>
<reference evidence="7" key="1">
    <citation type="journal article" date="2013" name="Genome Biol.">
        <title>Draft genome of the mountain pine beetle, Dendroctonus ponderosae Hopkins, a major forest pest.</title>
        <authorList>
            <person name="Keeling C.I."/>
            <person name="Yuen M.M."/>
            <person name="Liao N.Y."/>
            <person name="Docking T.R."/>
            <person name="Chan S.K."/>
            <person name="Taylor G.A."/>
            <person name="Palmquist D.L."/>
            <person name="Jackman S.D."/>
            <person name="Nguyen A."/>
            <person name="Li M."/>
            <person name="Henderson H."/>
            <person name="Janes J.K."/>
            <person name="Zhao Y."/>
            <person name="Pandoh P."/>
            <person name="Moore R."/>
            <person name="Sperling F.A."/>
            <person name="Huber D.P."/>
            <person name="Birol I."/>
            <person name="Jones S.J."/>
            <person name="Bohlmann J."/>
        </authorList>
    </citation>
    <scope>NUCLEOTIDE SEQUENCE</scope>
</reference>
<evidence type="ECO:0000313" key="6">
    <source>
        <dbReference type="EnsemblMetazoa" id="XP_019762338.1"/>
    </source>
</evidence>
<dbReference type="InterPro" id="IPR003656">
    <property type="entry name" value="Znf_BED"/>
</dbReference>
<keyword evidence="7" id="KW-1185">Reference proteome</keyword>
<proteinExistence type="predicted"/>
<dbReference type="SUPFAM" id="SSF57667">
    <property type="entry name" value="beta-beta-alpha zinc fingers"/>
    <property type="match status" value="1"/>
</dbReference>
<reference evidence="6" key="2">
    <citation type="submission" date="2024-08" db="UniProtKB">
        <authorList>
            <consortium name="EnsemblMetazoa"/>
        </authorList>
    </citation>
    <scope>IDENTIFICATION</scope>
</reference>
<evidence type="ECO:0000313" key="7">
    <source>
        <dbReference type="Proteomes" id="UP000019118"/>
    </source>
</evidence>
<feature type="domain" description="BED-type" evidence="5">
    <location>
        <begin position="7"/>
        <end position="57"/>
    </location>
</feature>
<keyword evidence="1" id="KW-0479">Metal-binding</keyword>
<dbReference type="SMART" id="SM00614">
    <property type="entry name" value="ZnF_BED"/>
    <property type="match status" value="1"/>
</dbReference>
<evidence type="ECO:0000256" key="1">
    <source>
        <dbReference type="ARBA" id="ARBA00022723"/>
    </source>
</evidence>
<dbReference type="Pfam" id="PF02892">
    <property type="entry name" value="zf-BED"/>
    <property type="match status" value="1"/>
</dbReference>
<dbReference type="GeneID" id="109539168"/>
<dbReference type="GO" id="GO:0003677">
    <property type="term" value="F:DNA binding"/>
    <property type="evidence" value="ECO:0007669"/>
    <property type="project" value="InterPro"/>
</dbReference>
<organism evidence="6 7">
    <name type="scientific">Dendroctonus ponderosae</name>
    <name type="common">Mountain pine beetle</name>
    <dbReference type="NCBI Taxonomy" id="77166"/>
    <lineage>
        <taxon>Eukaryota</taxon>
        <taxon>Metazoa</taxon>
        <taxon>Ecdysozoa</taxon>
        <taxon>Arthropoda</taxon>
        <taxon>Hexapoda</taxon>
        <taxon>Insecta</taxon>
        <taxon>Pterygota</taxon>
        <taxon>Neoptera</taxon>
        <taxon>Endopterygota</taxon>
        <taxon>Coleoptera</taxon>
        <taxon>Polyphaga</taxon>
        <taxon>Cucujiformia</taxon>
        <taxon>Curculionidae</taxon>
        <taxon>Scolytinae</taxon>
        <taxon>Dendroctonus</taxon>
    </lineage>
</organism>
<name>A0AAR5PMT2_DENPD</name>
<dbReference type="InterPro" id="IPR036236">
    <property type="entry name" value="Znf_C2H2_sf"/>
</dbReference>
<keyword evidence="2 4" id="KW-0863">Zinc-finger</keyword>
<dbReference type="Proteomes" id="UP000019118">
    <property type="component" value="Unassembled WGS sequence"/>
</dbReference>
<dbReference type="AlphaFoldDB" id="A0AAR5PMT2"/>
<dbReference type="GO" id="GO:0008270">
    <property type="term" value="F:zinc ion binding"/>
    <property type="evidence" value="ECO:0007669"/>
    <property type="project" value="UniProtKB-KW"/>
</dbReference>
<evidence type="ECO:0000256" key="2">
    <source>
        <dbReference type="ARBA" id="ARBA00022771"/>
    </source>
</evidence>
<accession>A0AAR5PMT2</accession>
<evidence type="ECO:0000256" key="3">
    <source>
        <dbReference type="ARBA" id="ARBA00022833"/>
    </source>
</evidence>
<evidence type="ECO:0000256" key="4">
    <source>
        <dbReference type="PROSITE-ProRule" id="PRU00027"/>
    </source>
</evidence>
<dbReference type="PROSITE" id="PS50808">
    <property type="entry name" value="ZF_BED"/>
    <property type="match status" value="1"/>
</dbReference>
<keyword evidence="3" id="KW-0862">Zinc</keyword>